<dbReference type="AlphaFoldDB" id="M5RS03"/>
<dbReference type="PATRIC" id="fig|1265738.3.peg.1085"/>
<accession>M5RS03</accession>
<protein>
    <submittedName>
        <fullName evidence="2">Secreted protein</fullName>
    </submittedName>
</protein>
<evidence type="ECO:0000313" key="2">
    <source>
        <dbReference type="EMBL" id="EMI21986.1"/>
    </source>
</evidence>
<gene>
    <name evidence="2" type="ORF">RMSM_01089</name>
</gene>
<name>M5RS03_9BACT</name>
<sequence length="493" mass="55973">MWFPTMKMPRSRLFFLFVCIVAVPNGLNGFAQETRAKQATETAAASAKTETPCEYTATESPLFYKIQLKADYGATSEKVELDGILVYELSRGDGDTISIECECQWKRNSTYRGLHRDRVFRLSSRLPAGRVAACEIDKLGKPINVSRPAWILGLPIDLGRIAFPQLSENDQWKISEPVSLVQSIKVYNHLQLIEVSPEIKDPFRSHRVQSRQDTASQKIALAEMQRQWINKGVSIPTFRESYSIDGSGFNPQIQVSGNREVAFAPERGSVDEVDLSLRIVWNEPNHEITVPCSLRLQRLPEDEILAYKQAKEKAEREQQKRLAEHKAMQQTVPEVTERDRVISTLQTAEKDVFDLMVSKLYGEKVADDPELARVLYDQFFERERLPYHTVNVIKNLDPALEKAATIAAKYATSYSSFDISLTGDLIDEDTLLRRNQIICFPDNSRYKPARFYGAVEDVLVLETRDREPKLIAVKRAVCRLPSPAMIDPNAATE</sequence>
<dbReference type="Proteomes" id="UP000011991">
    <property type="component" value="Unassembled WGS sequence"/>
</dbReference>
<keyword evidence="3" id="KW-1185">Reference proteome</keyword>
<reference evidence="2 3" key="1">
    <citation type="journal article" date="2013" name="Mar. Genomics">
        <title>Expression of sulfatases in Rhodopirellula baltica and the diversity of sulfatases in the genus Rhodopirellula.</title>
        <authorList>
            <person name="Wegner C.E."/>
            <person name="Richter-Heitmann T."/>
            <person name="Klindworth A."/>
            <person name="Klockow C."/>
            <person name="Richter M."/>
            <person name="Achstetter T."/>
            <person name="Glockner F.O."/>
            <person name="Harder J."/>
        </authorList>
    </citation>
    <scope>NUCLEOTIDE SEQUENCE [LARGE SCALE GENOMIC DNA]</scope>
    <source>
        <strain evidence="2 3">SM1</strain>
    </source>
</reference>
<feature type="signal peptide" evidence="1">
    <location>
        <begin position="1"/>
        <end position="31"/>
    </location>
</feature>
<comment type="caution">
    <text evidence="2">The sequence shown here is derived from an EMBL/GenBank/DDBJ whole genome shotgun (WGS) entry which is preliminary data.</text>
</comment>
<organism evidence="2 3">
    <name type="scientific">Rhodopirellula maiorica SM1</name>
    <dbReference type="NCBI Taxonomy" id="1265738"/>
    <lineage>
        <taxon>Bacteria</taxon>
        <taxon>Pseudomonadati</taxon>
        <taxon>Planctomycetota</taxon>
        <taxon>Planctomycetia</taxon>
        <taxon>Pirellulales</taxon>
        <taxon>Pirellulaceae</taxon>
        <taxon>Novipirellula</taxon>
    </lineage>
</organism>
<dbReference type="EMBL" id="ANOG01000165">
    <property type="protein sequence ID" value="EMI21986.1"/>
    <property type="molecule type" value="Genomic_DNA"/>
</dbReference>
<proteinExistence type="predicted"/>
<feature type="chain" id="PRO_5004070985" evidence="1">
    <location>
        <begin position="32"/>
        <end position="493"/>
    </location>
</feature>
<evidence type="ECO:0000313" key="3">
    <source>
        <dbReference type="Proteomes" id="UP000011991"/>
    </source>
</evidence>
<keyword evidence="1" id="KW-0732">Signal</keyword>
<evidence type="ECO:0000256" key="1">
    <source>
        <dbReference type="SAM" id="SignalP"/>
    </source>
</evidence>